<dbReference type="EMBL" id="LR796328">
    <property type="protein sequence ID" value="CAB4136905.1"/>
    <property type="molecule type" value="Genomic_DNA"/>
</dbReference>
<organism evidence="1">
    <name type="scientific">uncultured Caudovirales phage</name>
    <dbReference type="NCBI Taxonomy" id="2100421"/>
    <lineage>
        <taxon>Viruses</taxon>
        <taxon>Duplodnaviria</taxon>
        <taxon>Heunggongvirae</taxon>
        <taxon>Uroviricota</taxon>
        <taxon>Caudoviricetes</taxon>
        <taxon>Peduoviridae</taxon>
        <taxon>Maltschvirus</taxon>
        <taxon>Maltschvirus maltsch</taxon>
    </lineage>
</organism>
<protein>
    <submittedName>
        <fullName evidence="1">Uncharacterized protein</fullName>
    </submittedName>
</protein>
<proteinExistence type="predicted"/>
<name>A0A6J5LQV0_9CAUD</name>
<sequence>MRFYQDIREVEVTPTTAVGAYAAGRVVGGLLTFANAFPETSRCGSILSATVFDDAGQTAAYDLILFRSQPAGTFTDNVAFAPSKADSLLITPVVSIATGARVALGSRSISSLGNQELFIRSNVNSLFGVLVDRTGRTGASTSDITVRLSIKVC</sequence>
<accession>A0A6J5LQV0</accession>
<evidence type="ECO:0000313" key="1">
    <source>
        <dbReference type="EMBL" id="CAB4136905.1"/>
    </source>
</evidence>
<gene>
    <name evidence="1" type="ORF">UFOVP313_6</name>
</gene>
<reference evidence="1" key="1">
    <citation type="submission" date="2020-04" db="EMBL/GenBank/DDBJ databases">
        <authorList>
            <person name="Chiriac C."/>
            <person name="Salcher M."/>
            <person name="Ghai R."/>
            <person name="Kavagutti S V."/>
        </authorList>
    </citation>
    <scope>NUCLEOTIDE SEQUENCE</scope>
</reference>